<dbReference type="Proteomes" id="UP000578688">
    <property type="component" value="Unassembled WGS sequence"/>
</dbReference>
<sequence length="161" mass="16866">MRVDNPVSLERSIVPSSSTATAAAAPAETSEETSTAAPAAGTSAEPGVKVTLSLEGLAQSKSEDKNSDIDESDLPSNIKQLLKMIRELKAQLAQKMAELQAIMAQSDMDDETRQASAQALQTEVSSISGALSTANAELVKAIRDQELSTEQSVTVTSLMIS</sequence>
<reference evidence="3 4" key="1">
    <citation type="submission" date="2020-07" db="EMBL/GenBank/DDBJ databases">
        <title>Genomic analyses of the natural microbiome of Caenorhabditis elegans.</title>
        <authorList>
            <person name="Samuel B."/>
        </authorList>
    </citation>
    <scope>NUCLEOTIDE SEQUENCE [LARGE SCALE GENOMIC DNA]</scope>
    <source>
        <strain evidence="3 4">BIGb0408</strain>
    </source>
</reference>
<evidence type="ECO:0000256" key="2">
    <source>
        <dbReference type="SAM" id="MobiDB-lite"/>
    </source>
</evidence>
<comment type="caution">
    <text evidence="3">The sequence shown here is derived from an EMBL/GenBank/DDBJ whole genome shotgun (WGS) entry which is preliminary data.</text>
</comment>
<dbReference type="AlphaFoldDB" id="A0A7Y9XNW0"/>
<dbReference type="EMBL" id="JACBYV010000001">
    <property type="protein sequence ID" value="NYH73559.1"/>
    <property type="molecule type" value="Genomic_DNA"/>
</dbReference>
<evidence type="ECO:0000256" key="1">
    <source>
        <dbReference type="SAM" id="Coils"/>
    </source>
</evidence>
<evidence type="ECO:0000313" key="3">
    <source>
        <dbReference type="EMBL" id="NYH73559.1"/>
    </source>
</evidence>
<gene>
    <name evidence="3" type="ORF">FHR27_002169</name>
</gene>
<feature type="coiled-coil region" evidence="1">
    <location>
        <begin position="78"/>
        <end position="105"/>
    </location>
</feature>
<protein>
    <submittedName>
        <fullName evidence="3">Sec-independent protein translocase protein TatA</fullName>
    </submittedName>
</protein>
<evidence type="ECO:0000313" key="4">
    <source>
        <dbReference type="Proteomes" id="UP000578688"/>
    </source>
</evidence>
<keyword evidence="1" id="KW-0175">Coiled coil</keyword>
<organism evidence="3 4">
    <name type="scientific">Phytopseudomonas flavescens</name>
    <dbReference type="NCBI Taxonomy" id="29435"/>
    <lineage>
        <taxon>Bacteria</taxon>
        <taxon>Pseudomonadati</taxon>
        <taxon>Pseudomonadota</taxon>
        <taxon>Gammaproteobacteria</taxon>
        <taxon>Pseudomonadales</taxon>
        <taxon>Pseudomonadaceae</taxon>
        <taxon>Phytopseudomonas</taxon>
    </lineage>
</organism>
<dbReference type="RefSeq" id="WP_052493846.1">
    <property type="nucleotide sequence ID" value="NZ_JACBYV010000001.1"/>
</dbReference>
<keyword evidence="4" id="KW-1185">Reference proteome</keyword>
<feature type="compositionally biased region" description="Low complexity" evidence="2">
    <location>
        <begin position="15"/>
        <end position="47"/>
    </location>
</feature>
<accession>A0A7Y9XNW0</accession>
<proteinExistence type="predicted"/>
<name>A0A7Y9XNW0_9GAMM</name>
<feature type="region of interest" description="Disordered" evidence="2">
    <location>
        <begin position="1"/>
        <end position="47"/>
    </location>
</feature>